<organism evidence="2 3">
    <name type="scientific">Macrosiphum euphorbiae</name>
    <name type="common">potato aphid</name>
    <dbReference type="NCBI Taxonomy" id="13131"/>
    <lineage>
        <taxon>Eukaryota</taxon>
        <taxon>Metazoa</taxon>
        <taxon>Ecdysozoa</taxon>
        <taxon>Arthropoda</taxon>
        <taxon>Hexapoda</taxon>
        <taxon>Insecta</taxon>
        <taxon>Pterygota</taxon>
        <taxon>Neoptera</taxon>
        <taxon>Paraneoptera</taxon>
        <taxon>Hemiptera</taxon>
        <taxon>Sternorrhyncha</taxon>
        <taxon>Aphidomorpha</taxon>
        <taxon>Aphidoidea</taxon>
        <taxon>Aphididae</taxon>
        <taxon>Macrosiphini</taxon>
        <taxon>Macrosiphum</taxon>
    </lineage>
</organism>
<dbReference type="AlphaFoldDB" id="A0AAV0WUI3"/>
<feature type="region of interest" description="Disordered" evidence="1">
    <location>
        <begin position="1"/>
        <end position="20"/>
    </location>
</feature>
<evidence type="ECO:0000313" key="2">
    <source>
        <dbReference type="EMBL" id="CAI6359705.1"/>
    </source>
</evidence>
<accession>A0AAV0WUI3</accession>
<evidence type="ECO:0000313" key="3">
    <source>
        <dbReference type="Proteomes" id="UP001160148"/>
    </source>
</evidence>
<dbReference type="Proteomes" id="UP001160148">
    <property type="component" value="Unassembled WGS sequence"/>
</dbReference>
<dbReference type="EMBL" id="CARXXK010000002">
    <property type="protein sequence ID" value="CAI6359705.1"/>
    <property type="molecule type" value="Genomic_DNA"/>
</dbReference>
<protein>
    <submittedName>
        <fullName evidence="2">Uncharacterized protein</fullName>
    </submittedName>
</protein>
<gene>
    <name evidence="2" type="ORF">MEUPH1_LOCUS15090</name>
</gene>
<keyword evidence="3" id="KW-1185">Reference proteome</keyword>
<sequence>MNGFRDYRRHSSAVKSTERRENRRNENINYMIIYVGGRLSLLLSVDRVMLSGSSWQPYQTMCPELVNRCTRVFTGKWYSGTDRASTTIRSYCGTDLRRDYAEGKLSTRRAVDSRGIVGIHWCLIVDTGQSTSESRGDAVVRGCSNSTVAVVF</sequence>
<name>A0AAV0WUI3_9HEMI</name>
<reference evidence="2 3" key="1">
    <citation type="submission" date="2023-01" db="EMBL/GenBank/DDBJ databases">
        <authorList>
            <person name="Whitehead M."/>
        </authorList>
    </citation>
    <scope>NUCLEOTIDE SEQUENCE [LARGE SCALE GENOMIC DNA]</scope>
</reference>
<proteinExistence type="predicted"/>
<evidence type="ECO:0000256" key="1">
    <source>
        <dbReference type="SAM" id="MobiDB-lite"/>
    </source>
</evidence>
<comment type="caution">
    <text evidence="2">The sequence shown here is derived from an EMBL/GenBank/DDBJ whole genome shotgun (WGS) entry which is preliminary data.</text>
</comment>